<protein>
    <submittedName>
        <fullName evidence="1">Uncharacterized protein</fullName>
    </submittedName>
</protein>
<dbReference type="PANTHER" id="PTHR34569">
    <property type="entry name" value="EXPRESSED PROTEIN"/>
    <property type="match status" value="1"/>
</dbReference>
<proteinExistence type="predicted"/>
<gene>
    <name evidence="1" type="ORF">ILEXP_LOCUS1500</name>
</gene>
<dbReference type="Proteomes" id="UP001642360">
    <property type="component" value="Unassembled WGS sequence"/>
</dbReference>
<accession>A0ABC8QPD5</accession>
<evidence type="ECO:0000313" key="2">
    <source>
        <dbReference type="Proteomes" id="UP001642360"/>
    </source>
</evidence>
<evidence type="ECO:0000313" key="1">
    <source>
        <dbReference type="EMBL" id="CAK9134568.1"/>
    </source>
</evidence>
<comment type="caution">
    <text evidence="1">The sequence shown here is derived from an EMBL/GenBank/DDBJ whole genome shotgun (WGS) entry which is preliminary data.</text>
</comment>
<dbReference type="AlphaFoldDB" id="A0ABC8QPD5"/>
<keyword evidence="2" id="KW-1185">Reference proteome</keyword>
<organism evidence="1 2">
    <name type="scientific">Ilex paraguariensis</name>
    <name type="common">yerba mate</name>
    <dbReference type="NCBI Taxonomy" id="185542"/>
    <lineage>
        <taxon>Eukaryota</taxon>
        <taxon>Viridiplantae</taxon>
        <taxon>Streptophyta</taxon>
        <taxon>Embryophyta</taxon>
        <taxon>Tracheophyta</taxon>
        <taxon>Spermatophyta</taxon>
        <taxon>Magnoliopsida</taxon>
        <taxon>eudicotyledons</taxon>
        <taxon>Gunneridae</taxon>
        <taxon>Pentapetalae</taxon>
        <taxon>asterids</taxon>
        <taxon>campanulids</taxon>
        <taxon>Aquifoliales</taxon>
        <taxon>Aquifoliaceae</taxon>
        <taxon>Ilex</taxon>
    </lineage>
</organism>
<name>A0ABC8QPD5_9AQUA</name>
<sequence>METTLIKVHTDFDYQLKPSQTQSFSVPNFINNQVKITDDPFQISDIEMITFQSVVYTSLKDLLPSSPPAGISPTSSRKDSWREIPIKDPLLQHAAWAYLQPMTTACDADDRNCFVKMKDRCGGLFECFGGIIINGVVVRTIKGWFNHGGRESEEEVDGIGSDKVD</sequence>
<dbReference type="EMBL" id="CAUOFW020000481">
    <property type="protein sequence ID" value="CAK9134568.1"/>
    <property type="molecule type" value="Genomic_DNA"/>
</dbReference>
<dbReference type="PANTHER" id="PTHR34569:SF21">
    <property type="match status" value="1"/>
</dbReference>
<reference evidence="1 2" key="1">
    <citation type="submission" date="2024-02" db="EMBL/GenBank/DDBJ databases">
        <authorList>
            <person name="Vignale AGUSTIN F."/>
            <person name="Sosa J E."/>
            <person name="Modenutti C."/>
        </authorList>
    </citation>
    <scope>NUCLEOTIDE SEQUENCE [LARGE SCALE GENOMIC DNA]</scope>
</reference>